<accession>A0ABT5WTY1</accession>
<feature type="chain" id="PRO_5046902082" description="Lipoprotein" evidence="2">
    <location>
        <begin position="29"/>
        <end position="188"/>
    </location>
</feature>
<gene>
    <name evidence="3" type="ORF">PYV00_16585</name>
</gene>
<evidence type="ECO:0000256" key="1">
    <source>
        <dbReference type="SAM" id="MobiDB-lite"/>
    </source>
</evidence>
<protein>
    <recommendedName>
        <fullName evidence="5">Lipoprotein</fullName>
    </recommendedName>
</protein>
<reference evidence="3 4" key="1">
    <citation type="submission" date="2023-03" db="EMBL/GenBank/DDBJ databases">
        <title>NovoSphingobium album sp. nov. isolated from polycyclic aromatic hydrocarbons- and heavy-metal polluted soil.</title>
        <authorList>
            <person name="Liu Z."/>
            <person name="Wang K."/>
        </authorList>
    </citation>
    <scope>NUCLEOTIDE SEQUENCE [LARGE SCALE GENOMIC DNA]</scope>
    <source>
        <strain evidence="3 4">H3SJ31-1</strain>
    </source>
</reference>
<comment type="caution">
    <text evidence="3">The sequence shown here is derived from an EMBL/GenBank/DDBJ whole genome shotgun (WGS) entry which is preliminary data.</text>
</comment>
<organism evidence="3 4">
    <name type="scientific">Novosphingobium album</name>
    <name type="common">ex Liu et al. 2023</name>
    <dbReference type="NCBI Taxonomy" id="3031130"/>
    <lineage>
        <taxon>Bacteria</taxon>
        <taxon>Pseudomonadati</taxon>
        <taxon>Pseudomonadota</taxon>
        <taxon>Alphaproteobacteria</taxon>
        <taxon>Sphingomonadales</taxon>
        <taxon>Sphingomonadaceae</taxon>
        <taxon>Novosphingobium</taxon>
    </lineage>
</organism>
<dbReference type="PROSITE" id="PS51257">
    <property type="entry name" value="PROKAR_LIPOPROTEIN"/>
    <property type="match status" value="1"/>
</dbReference>
<feature type="signal peptide" evidence="2">
    <location>
        <begin position="1"/>
        <end position="28"/>
    </location>
</feature>
<dbReference type="RefSeq" id="WP_275229428.1">
    <property type="nucleotide sequence ID" value="NZ_JARESE010000056.1"/>
</dbReference>
<feature type="compositionally biased region" description="Pro residues" evidence="1">
    <location>
        <begin position="38"/>
        <end position="58"/>
    </location>
</feature>
<name>A0ABT5WTY1_9SPHN</name>
<evidence type="ECO:0000313" key="3">
    <source>
        <dbReference type="EMBL" id="MDE8653318.1"/>
    </source>
</evidence>
<sequence>MKANPRLRPLRAPLAPLLAAAATMLALAGCSERGIVPAPVPTPTSTPTRAPPPLPSPPANWRDAPITPGDWALSANASQSAASFAGGQLVLRCDLPQRTVTLLRAGTGTAMGTGQVPMTVTTETVTRPLTGTAQGGPAPAIAITFSARDPLLDAMAFSRGRFMVEAAGLPALYVPSWPEVSRVIEDCR</sequence>
<dbReference type="Proteomes" id="UP001216253">
    <property type="component" value="Unassembled WGS sequence"/>
</dbReference>
<proteinExistence type="predicted"/>
<evidence type="ECO:0000313" key="4">
    <source>
        <dbReference type="Proteomes" id="UP001216253"/>
    </source>
</evidence>
<evidence type="ECO:0008006" key="5">
    <source>
        <dbReference type="Google" id="ProtNLM"/>
    </source>
</evidence>
<evidence type="ECO:0000256" key="2">
    <source>
        <dbReference type="SAM" id="SignalP"/>
    </source>
</evidence>
<feature type="region of interest" description="Disordered" evidence="1">
    <location>
        <begin position="38"/>
        <end position="67"/>
    </location>
</feature>
<keyword evidence="4" id="KW-1185">Reference proteome</keyword>
<keyword evidence="2" id="KW-0732">Signal</keyword>
<dbReference type="EMBL" id="JARESE010000056">
    <property type="protein sequence ID" value="MDE8653318.1"/>
    <property type="molecule type" value="Genomic_DNA"/>
</dbReference>